<dbReference type="InterPro" id="IPR011009">
    <property type="entry name" value="Kinase-like_dom_sf"/>
</dbReference>
<proteinExistence type="predicted"/>
<dbReference type="AlphaFoldDB" id="A0A2A9NE85"/>
<dbReference type="OrthoDB" id="2379186at2759"/>
<dbReference type="GO" id="GO:0004672">
    <property type="term" value="F:protein kinase activity"/>
    <property type="evidence" value="ECO:0007669"/>
    <property type="project" value="InterPro"/>
</dbReference>
<organism evidence="2 3">
    <name type="scientific">Amanita thiersii Skay4041</name>
    <dbReference type="NCBI Taxonomy" id="703135"/>
    <lineage>
        <taxon>Eukaryota</taxon>
        <taxon>Fungi</taxon>
        <taxon>Dikarya</taxon>
        <taxon>Basidiomycota</taxon>
        <taxon>Agaricomycotina</taxon>
        <taxon>Agaricomycetes</taxon>
        <taxon>Agaricomycetidae</taxon>
        <taxon>Agaricales</taxon>
        <taxon>Pluteineae</taxon>
        <taxon>Amanitaceae</taxon>
        <taxon>Amanita</taxon>
    </lineage>
</organism>
<dbReference type="EMBL" id="KZ302249">
    <property type="protein sequence ID" value="PFH46032.1"/>
    <property type="molecule type" value="Genomic_DNA"/>
</dbReference>
<keyword evidence="3" id="KW-1185">Reference proteome</keyword>
<reference evidence="2 3" key="1">
    <citation type="submission" date="2014-02" db="EMBL/GenBank/DDBJ databases">
        <title>Transposable element dynamics among asymbiotic and ectomycorrhizal Amanita fungi.</title>
        <authorList>
            <consortium name="DOE Joint Genome Institute"/>
            <person name="Hess J."/>
            <person name="Skrede I."/>
            <person name="Wolfe B."/>
            <person name="LaButti K."/>
            <person name="Ohm R.A."/>
            <person name="Grigoriev I.V."/>
            <person name="Pringle A."/>
        </authorList>
    </citation>
    <scope>NUCLEOTIDE SEQUENCE [LARGE SCALE GENOMIC DNA]</scope>
    <source>
        <strain evidence="2 3">SKay4041</strain>
    </source>
</reference>
<evidence type="ECO:0000259" key="1">
    <source>
        <dbReference type="PROSITE" id="PS50011"/>
    </source>
</evidence>
<protein>
    <recommendedName>
        <fullName evidence="1">Protein kinase domain-containing protein</fullName>
    </recommendedName>
</protein>
<feature type="domain" description="Protein kinase" evidence="1">
    <location>
        <begin position="305"/>
        <end position="546"/>
    </location>
</feature>
<dbReference type="InterPro" id="IPR000719">
    <property type="entry name" value="Prot_kinase_dom"/>
</dbReference>
<dbReference type="PROSITE" id="PS50011">
    <property type="entry name" value="PROTEIN_KINASE_DOM"/>
    <property type="match status" value="1"/>
</dbReference>
<name>A0A2A9NE85_9AGAR</name>
<dbReference type="Proteomes" id="UP000242287">
    <property type="component" value="Unassembled WGS sequence"/>
</dbReference>
<dbReference type="GO" id="GO:0005524">
    <property type="term" value="F:ATP binding"/>
    <property type="evidence" value="ECO:0007669"/>
    <property type="project" value="InterPro"/>
</dbReference>
<gene>
    <name evidence="2" type="ORF">AMATHDRAFT_8343</name>
</gene>
<sequence length="546" mass="62210">MDLKHITFKLQYLPVDSGSHPLGIPHVMTVSGSTSIPMFSDIIKAKLSPMFDHLPANFLELWKISNQLPVVDIERDKTVLYSFLARFDDDSTSVAERLSCTFTLYDSFGAYPTEGCFHIIVRPSPLVGQKRKRDDNGCIAVDPHQSIVDISGRLIKKWNTPLPILPNISGLRDYLNTPLTENEKVPVSYKLWQHFLHDNYFYLQDLCSIGDLEKLFRISEDEWAPQLQMHVQVAIIDSPPAEPTTGGVYHVFWDQTISKILLYCLGLSKVTRSSNTDTQIEDPEPNYGLFLEQHCLAKKTRWVYDPAPYVLGYYAVGPQVVIQRAPPQNGNGTIVRDIVTTDLSTRQGRIQNLTRMIRLATILRSLEQIISSPMDVDTFTVYRDSGQSITYHRNTVCKTYHREENYECFDDLTEIYQLLATKGVPNVDRLRMANENAKEPYIELEPRGLDSGPQSVDDIKNAVKCILEALKVLHAEPRILHRNIHWRTVVQNRQDTTKWFLIDWEDASSTPTEAVPHFNHETHPPQVFNDGHGPEVDIWGVGGLIT</sequence>
<dbReference type="Gene3D" id="1.10.510.10">
    <property type="entry name" value="Transferase(Phosphotransferase) domain 1"/>
    <property type="match status" value="1"/>
</dbReference>
<evidence type="ECO:0000313" key="2">
    <source>
        <dbReference type="EMBL" id="PFH46032.1"/>
    </source>
</evidence>
<evidence type="ECO:0000313" key="3">
    <source>
        <dbReference type="Proteomes" id="UP000242287"/>
    </source>
</evidence>
<accession>A0A2A9NE85</accession>
<dbReference type="SUPFAM" id="SSF56112">
    <property type="entry name" value="Protein kinase-like (PK-like)"/>
    <property type="match status" value="1"/>
</dbReference>